<dbReference type="EMBL" id="MVDD01000013">
    <property type="protein sequence ID" value="PKQ61555.1"/>
    <property type="molecule type" value="Genomic_DNA"/>
</dbReference>
<accession>A0A2N3HU13</accession>
<organism evidence="1 2">
    <name type="scientific">Labilibaculum filiforme</name>
    <dbReference type="NCBI Taxonomy" id="1940526"/>
    <lineage>
        <taxon>Bacteria</taxon>
        <taxon>Pseudomonadati</taxon>
        <taxon>Bacteroidota</taxon>
        <taxon>Bacteroidia</taxon>
        <taxon>Marinilabiliales</taxon>
        <taxon>Marinifilaceae</taxon>
        <taxon>Labilibaculum</taxon>
    </lineage>
</organism>
<protein>
    <submittedName>
        <fullName evidence="1">Uncharacterized protein</fullName>
    </submittedName>
</protein>
<proteinExistence type="predicted"/>
<name>A0A2N3HU13_9BACT</name>
<sequence>MTFIRSESKFLERTRIALSNAESHPDIKAALLAFGIDDAKFAEGWAVYNKAKSIWELNAKEGAETSLASNTYSRKYNEVTAKFKRHRDLTRILCTKDPDVLIELGIKGHLPGQYNEYFDLMKLFYTTIAGNAVIQAKLAVIKLTPELAADCLAALDTLLVLRSNFDKEMGESQATTELKNAALNELSDWMDDFDILAKLAFYDTPQRLEVLGVLVKS</sequence>
<dbReference type="RefSeq" id="WP_101262326.1">
    <property type="nucleotide sequence ID" value="NZ_MVDD01000013.1"/>
</dbReference>
<keyword evidence="2" id="KW-1185">Reference proteome</keyword>
<dbReference type="OrthoDB" id="1120922at2"/>
<gene>
    <name evidence="1" type="ORF">BZG02_15305</name>
</gene>
<comment type="caution">
    <text evidence="1">The sequence shown here is derived from an EMBL/GenBank/DDBJ whole genome shotgun (WGS) entry which is preliminary data.</text>
</comment>
<dbReference type="Proteomes" id="UP000233535">
    <property type="component" value="Unassembled WGS sequence"/>
</dbReference>
<evidence type="ECO:0000313" key="2">
    <source>
        <dbReference type="Proteomes" id="UP000233535"/>
    </source>
</evidence>
<reference evidence="1 2" key="1">
    <citation type="journal article" date="2017" name="Front. Microbiol.">
        <title>Labilibaculum manganireducens gen. nov., sp. nov. and Labilibaculum filiforme sp. nov., Novel Bacteroidetes Isolated from Subsurface Sediments of the Baltic Sea.</title>
        <authorList>
            <person name="Vandieken V."/>
            <person name="Marshall I.P."/>
            <person name="Niemann H."/>
            <person name="Engelen B."/>
            <person name="Cypionka H."/>
        </authorList>
    </citation>
    <scope>NUCLEOTIDE SEQUENCE [LARGE SCALE GENOMIC DNA]</scope>
    <source>
        <strain evidence="1 2">59.16B</strain>
    </source>
</reference>
<dbReference type="AlphaFoldDB" id="A0A2N3HU13"/>
<evidence type="ECO:0000313" key="1">
    <source>
        <dbReference type="EMBL" id="PKQ61555.1"/>
    </source>
</evidence>